<dbReference type="Proteomes" id="UP000305948">
    <property type="component" value="Unassembled WGS sequence"/>
</dbReference>
<keyword evidence="3" id="KW-1185">Reference proteome</keyword>
<dbReference type="EMBL" id="ML213504">
    <property type="protein sequence ID" value="TFK56151.1"/>
    <property type="molecule type" value="Genomic_DNA"/>
</dbReference>
<reference evidence="2 3" key="1">
    <citation type="journal article" date="2019" name="Nat. Ecol. Evol.">
        <title>Megaphylogeny resolves global patterns of mushroom evolution.</title>
        <authorList>
            <person name="Varga T."/>
            <person name="Krizsan K."/>
            <person name="Foldi C."/>
            <person name="Dima B."/>
            <person name="Sanchez-Garcia M."/>
            <person name="Sanchez-Ramirez S."/>
            <person name="Szollosi G.J."/>
            <person name="Szarkandi J.G."/>
            <person name="Papp V."/>
            <person name="Albert L."/>
            <person name="Andreopoulos W."/>
            <person name="Angelini C."/>
            <person name="Antonin V."/>
            <person name="Barry K.W."/>
            <person name="Bougher N.L."/>
            <person name="Buchanan P."/>
            <person name="Buyck B."/>
            <person name="Bense V."/>
            <person name="Catcheside P."/>
            <person name="Chovatia M."/>
            <person name="Cooper J."/>
            <person name="Damon W."/>
            <person name="Desjardin D."/>
            <person name="Finy P."/>
            <person name="Geml J."/>
            <person name="Haridas S."/>
            <person name="Hughes K."/>
            <person name="Justo A."/>
            <person name="Karasinski D."/>
            <person name="Kautmanova I."/>
            <person name="Kiss B."/>
            <person name="Kocsube S."/>
            <person name="Kotiranta H."/>
            <person name="LaButti K.M."/>
            <person name="Lechner B.E."/>
            <person name="Liimatainen K."/>
            <person name="Lipzen A."/>
            <person name="Lukacs Z."/>
            <person name="Mihaltcheva S."/>
            <person name="Morgado L.N."/>
            <person name="Niskanen T."/>
            <person name="Noordeloos M.E."/>
            <person name="Ohm R.A."/>
            <person name="Ortiz-Santana B."/>
            <person name="Ovrebo C."/>
            <person name="Racz N."/>
            <person name="Riley R."/>
            <person name="Savchenko A."/>
            <person name="Shiryaev A."/>
            <person name="Soop K."/>
            <person name="Spirin V."/>
            <person name="Szebenyi C."/>
            <person name="Tomsovsky M."/>
            <person name="Tulloss R.E."/>
            <person name="Uehling J."/>
            <person name="Grigoriev I.V."/>
            <person name="Vagvolgyi C."/>
            <person name="Papp T."/>
            <person name="Martin F.M."/>
            <person name="Miettinen O."/>
            <person name="Hibbett D.S."/>
            <person name="Nagy L.G."/>
        </authorList>
    </citation>
    <scope>NUCLEOTIDE SEQUENCE [LARGE SCALE GENOMIC DNA]</scope>
    <source>
        <strain evidence="2 3">OMC1185</strain>
    </source>
</reference>
<organism evidence="2 3">
    <name type="scientific">Heliocybe sulcata</name>
    <dbReference type="NCBI Taxonomy" id="5364"/>
    <lineage>
        <taxon>Eukaryota</taxon>
        <taxon>Fungi</taxon>
        <taxon>Dikarya</taxon>
        <taxon>Basidiomycota</taxon>
        <taxon>Agaricomycotina</taxon>
        <taxon>Agaricomycetes</taxon>
        <taxon>Gloeophyllales</taxon>
        <taxon>Gloeophyllaceae</taxon>
        <taxon>Heliocybe</taxon>
    </lineage>
</organism>
<accession>A0A5C3NR21</accession>
<evidence type="ECO:0000256" key="1">
    <source>
        <dbReference type="SAM" id="MobiDB-lite"/>
    </source>
</evidence>
<dbReference type="STRING" id="5364.A0A5C3NR21"/>
<evidence type="ECO:0000313" key="2">
    <source>
        <dbReference type="EMBL" id="TFK56151.1"/>
    </source>
</evidence>
<proteinExistence type="predicted"/>
<name>A0A5C3NR21_9AGAM</name>
<feature type="region of interest" description="Disordered" evidence="1">
    <location>
        <begin position="449"/>
        <end position="513"/>
    </location>
</feature>
<sequence length="777" mass="82665">MAGYPGVPFPGGMSPQPQVAQMPPTYSPSPAGTGGSAQITPGTITYTTSTGPDGRVVYHPFRAVPASYQTPSGIVNGIQWIPAEATSAVPAGAQPANADFASAWNRNYVNTDEERALNDWQHDEDKRRRREEKDSAKRVAQWERDRREREKAEERELRNARAKDAQHTRARKKSVSFEPGARPVTPVSAYGSNQTGSIYGGGVRSASPVPGYAPPVGGVGSGYGNSMRSASPVPGYAPHVGGAGSGYGSNMRSASPVPGYASTTASIYGGADKRSGSPVPGYVPPSAGPAYGMAQRRTASPIPGYAPPSSGSAYGGAYPPAGGFERERRLSSSIPPDLDRRFEGMGISNSASGYEGSRKASGTYPPAGGSPYMSGYAGSGGSVPGAYPETGSAYGSSAYTTPPSQYSQPYGTGVAPNAYPPSPSRPESIIPRAPSSAYDSQAYSIAGARPSATTGGTYFPPSPRPGDAYGRLSRPPSPYAPGGARPGVYPPGHVLEGQPIRSRGPSPAPPGMVGYLPAASPSMRGGALSGPAFPVAGEAPVNQGPPEGFARPPNLAQPYTPFDRMKVLDLDELEVLAPPRMPVVLGPHDVYPEDWNRLMQDVTLAWTRKLPVPEAARTGRVPKRSTIAAGLIEEWNFNFFYPRGVEVIMYKGRERRTGREAGIIDDLPEFDIDEEDLSSNSDSSDDSDSSLEDRYQYGEYSGVYGRPMDPNITALREQKRRRKERKAEKKRKEKEKKIKRKMKEKEKKYSLYISSAEPERTVAPVGYTGSAGSSAGW</sequence>
<protein>
    <submittedName>
        <fullName evidence="2">Uncharacterized protein</fullName>
    </submittedName>
</protein>
<evidence type="ECO:0000313" key="3">
    <source>
        <dbReference type="Proteomes" id="UP000305948"/>
    </source>
</evidence>
<feature type="compositionally biased region" description="Low complexity" evidence="1">
    <location>
        <begin position="425"/>
        <end position="436"/>
    </location>
</feature>
<feature type="region of interest" description="Disordered" evidence="1">
    <location>
        <begin position="529"/>
        <end position="556"/>
    </location>
</feature>
<feature type="region of interest" description="Disordered" evidence="1">
    <location>
        <begin position="398"/>
        <end position="436"/>
    </location>
</feature>
<feature type="compositionally biased region" description="Acidic residues" evidence="1">
    <location>
        <begin position="672"/>
        <end position="690"/>
    </location>
</feature>
<dbReference type="OrthoDB" id="3248421at2759"/>
<feature type="region of interest" description="Disordered" evidence="1">
    <location>
        <begin position="1"/>
        <end position="42"/>
    </location>
</feature>
<feature type="compositionally biased region" description="Low complexity" evidence="1">
    <location>
        <begin position="299"/>
        <end position="323"/>
    </location>
</feature>
<feature type="compositionally biased region" description="Basic residues" evidence="1">
    <location>
        <begin position="718"/>
        <end position="742"/>
    </location>
</feature>
<feature type="region of interest" description="Disordered" evidence="1">
    <location>
        <begin position="122"/>
        <end position="189"/>
    </location>
</feature>
<feature type="compositionally biased region" description="Basic and acidic residues" evidence="1">
    <location>
        <begin position="122"/>
        <end position="167"/>
    </location>
</feature>
<feature type="region of interest" description="Disordered" evidence="1">
    <location>
        <begin position="672"/>
        <end position="746"/>
    </location>
</feature>
<feature type="region of interest" description="Disordered" evidence="1">
    <location>
        <begin position="299"/>
        <end position="365"/>
    </location>
</feature>
<feature type="compositionally biased region" description="Polar residues" evidence="1">
    <location>
        <begin position="398"/>
        <end position="410"/>
    </location>
</feature>
<gene>
    <name evidence="2" type="ORF">OE88DRAFT_1731772</name>
</gene>
<dbReference type="AlphaFoldDB" id="A0A5C3NR21"/>